<dbReference type="InterPro" id="IPR002173">
    <property type="entry name" value="Carboh/pur_kinase_PfkB_CS"/>
</dbReference>
<evidence type="ECO:0000256" key="7">
    <source>
        <dbReference type="ARBA" id="ARBA00023295"/>
    </source>
</evidence>
<dbReference type="Proteomes" id="UP000807306">
    <property type="component" value="Unassembled WGS sequence"/>
</dbReference>
<dbReference type="GO" id="GO:0004730">
    <property type="term" value="F:pseudouridylate synthase activity"/>
    <property type="evidence" value="ECO:0007669"/>
    <property type="project" value="InterPro"/>
</dbReference>
<dbReference type="PANTHER" id="PTHR42909:SF1">
    <property type="entry name" value="CARBOHYDRATE KINASE PFKB DOMAIN-CONTAINING PROTEIN"/>
    <property type="match status" value="1"/>
</dbReference>
<feature type="domain" description="Carbohydrate kinase PfkB" evidence="8">
    <location>
        <begin position="395"/>
        <end position="600"/>
    </location>
</feature>
<gene>
    <name evidence="9" type="ORF">CPB83DRAFT_841712</name>
</gene>
<dbReference type="PANTHER" id="PTHR42909">
    <property type="entry name" value="ZGC:136858"/>
    <property type="match status" value="1"/>
</dbReference>
<evidence type="ECO:0000256" key="5">
    <source>
        <dbReference type="ARBA" id="ARBA00023211"/>
    </source>
</evidence>
<dbReference type="OrthoDB" id="198885at2759"/>
<evidence type="ECO:0000259" key="8">
    <source>
        <dbReference type="Pfam" id="PF00294"/>
    </source>
</evidence>
<dbReference type="InterPro" id="IPR007342">
    <property type="entry name" value="PsuG"/>
</dbReference>
<keyword evidence="3" id="KW-0418">Kinase</keyword>
<dbReference type="GO" id="GO:0016798">
    <property type="term" value="F:hydrolase activity, acting on glycosyl bonds"/>
    <property type="evidence" value="ECO:0007669"/>
    <property type="project" value="UniProtKB-KW"/>
</dbReference>
<reference evidence="9" key="1">
    <citation type="submission" date="2020-11" db="EMBL/GenBank/DDBJ databases">
        <authorList>
            <consortium name="DOE Joint Genome Institute"/>
            <person name="Ahrendt S."/>
            <person name="Riley R."/>
            <person name="Andreopoulos W."/>
            <person name="Labutti K."/>
            <person name="Pangilinan J."/>
            <person name="Ruiz-Duenas F.J."/>
            <person name="Barrasa J.M."/>
            <person name="Sanchez-Garcia M."/>
            <person name="Camarero S."/>
            <person name="Miyauchi S."/>
            <person name="Serrano A."/>
            <person name="Linde D."/>
            <person name="Babiker R."/>
            <person name="Drula E."/>
            <person name="Ayuso-Fernandez I."/>
            <person name="Pacheco R."/>
            <person name="Padilla G."/>
            <person name="Ferreira P."/>
            <person name="Barriuso J."/>
            <person name="Kellner H."/>
            <person name="Castanera R."/>
            <person name="Alfaro M."/>
            <person name="Ramirez L."/>
            <person name="Pisabarro A.G."/>
            <person name="Kuo A."/>
            <person name="Tritt A."/>
            <person name="Lipzen A."/>
            <person name="He G."/>
            <person name="Yan M."/>
            <person name="Ng V."/>
            <person name="Cullen D."/>
            <person name="Martin F."/>
            <person name="Rosso M.-N."/>
            <person name="Henrissat B."/>
            <person name="Hibbett D."/>
            <person name="Martinez A.T."/>
            <person name="Grigoriev I.V."/>
        </authorList>
    </citation>
    <scope>NUCLEOTIDE SEQUENCE</scope>
    <source>
        <strain evidence="9">CBS 506.95</strain>
    </source>
</reference>
<dbReference type="InterPro" id="IPR011611">
    <property type="entry name" value="PfkB_dom"/>
</dbReference>
<dbReference type="Pfam" id="PF04227">
    <property type="entry name" value="Indigoidine_A"/>
    <property type="match status" value="1"/>
</dbReference>
<proteinExistence type="inferred from homology"/>
<feature type="domain" description="Carbohydrate kinase PfkB" evidence="8">
    <location>
        <begin position="704"/>
        <end position="782"/>
    </location>
</feature>
<dbReference type="InterPro" id="IPR029056">
    <property type="entry name" value="Ribokinase-like"/>
</dbReference>
<comment type="caution">
    <text evidence="9">The sequence shown here is derived from an EMBL/GenBank/DDBJ whole genome shotgun (WGS) entry which is preliminary data.</text>
</comment>
<dbReference type="Gene3D" id="3.40.1790.10">
    <property type="entry name" value="Indigoidine synthase domain"/>
    <property type="match status" value="1"/>
</dbReference>
<evidence type="ECO:0000256" key="3">
    <source>
        <dbReference type="ARBA" id="ARBA00022777"/>
    </source>
</evidence>
<keyword evidence="2" id="KW-0479">Metal-binding</keyword>
<dbReference type="EMBL" id="MU157824">
    <property type="protein sequence ID" value="KAF9535420.1"/>
    <property type="molecule type" value="Genomic_DNA"/>
</dbReference>
<dbReference type="PROSITE" id="PS00584">
    <property type="entry name" value="PFKB_KINASES_2"/>
    <property type="match status" value="1"/>
</dbReference>
<name>A0A9P6EUW6_9AGAR</name>
<dbReference type="AlphaFoldDB" id="A0A9P6EUW6"/>
<evidence type="ECO:0000256" key="1">
    <source>
        <dbReference type="ARBA" id="ARBA00022679"/>
    </source>
</evidence>
<sequence>MFILPQTLGRTCTRRGLSTIPQRASIIGQNLPVDIHPEVEEALAHNKPVVALETALVTHGLPHPASLDVPVKLEKIVRSQGSIPATIGLVGGRVKIGLERNELERLADRRGRPAKISRRDIAAAIATGRDGGTTCSATLVFAALAGIKVFATGGLGGVHRGGENSLDISADLQELARCPVGLVSSGVKSILDIKRTLEYLETLGVPVISYSKTKEFPAFFSRHSGHNVPWNMDDPLTAAKLLYTQNQLGLQNGALIAVPIPEEHEAAGKEIQKLVDQAVRESEENGANRLGNDTTPWLLDRIAKLSQGRSLTNNIALLENTAVVGGQIAVEYQKLAGKESPRMNPSSSFRNYSVSLLGVQQNLVQSSSNSSQIPPAAIVPHPSDANVIIVGCAAVDVTAQETVGLSPELAKHSTTPGRVNLSLGGVGRNIAEATHRVMKAKFPGLSSLLLAPIGEDPFAQIISSGLQTSGMRTDGLITFVDEDTAVCNMVLDGQGGLVGGVADMKINEKITADAIIPHLTKHVPSLVALDGNITPATLQALVAYCNEHRLKVLFEPTSVIKSNSVLPAVAAALKEEYLGAPITYCTPNLLELNQLYEMAQSEQYGLMESQSWWSVVDSLNLGTAFRMELEQLSRRPITETNSRPGNTLSFLVEQGVAQKAIHLLPFFQHLIIKCGDQGVLVVMNISPLDAATSGWKNEKSNPRQRHIVATGKSGEIIVIQHFPPLPVEAVMNVTGAGDSFVGALLATLANSPAAPYNPKTLNEAVSTAQKAAVLTLQSPFAVSPLLSIMSAA</sequence>
<dbReference type="SUPFAM" id="SSF110581">
    <property type="entry name" value="Indigoidine synthase A-like"/>
    <property type="match status" value="1"/>
</dbReference>
<dbReference type="Pfam" id="PF00294">
    <property type="entry name" value="PfkB"/>
    <property type="match status" value="2"/>
</dbReference>
<accession>A0A9P6EUW6</accession>
<keyword evidence="6" id="KW-0456">Lyase</keyword>
<dbReference type="Gene3D" id="3.40.1190.20">
    <property type="match status" value="1"/>
</dbReference>
<keyword evidence="5" id="KW-0464">Manganese</keyword>
<keyword evidence="1" id="KW-0808">Transferase</keyword>
<organism evidence="9 10">
    <name type="scientific">Crepidotus variabilis</name>
    <dbReference type="NCBI Taxonomy" id="179855"/>
    <lineage>
        <taxon>Eukaryota</taxon>
        <taxon>Fungi</taxon>
        <taxon>Dikarya</taxon>
        <taxon>Basidiomycota</taxon>
        <taxon>Agaricomycotina</taxon>
        <taxon>Agaricomycetes</taxon>
        <taxon>Agaricomycetidae</taxon>
        <taxon>Agaricales</taxon>
        <taxon>Agaricineae</taxon>
        <taxon>Crepidotaceae</taxon>
        <taxon>Crepidotus</taxon>
    </lineage>
</organism>
<protein>
    <submittedName>
        <fullName evidence="9">Indigoidine synthase A-like protein</fullName>
    </submittedName>
</protein>
<dbReference type="GO" id="GO:0046872">
    <property type="term" value="F:metal ion binding"/>
    <property type="evidence" value="ECO:0007669"/>
    <property type="project" value="UniProtKB-KW"/>
</dbReference>
<dbReference type="GO" id="GO:0005737">
    <property type="term" value="C:cytoplasm"/>
    <property type="evidence" value="ECO:0007669"/>
    <property type="project" value="TreeGrafter"/>
</dbReference>
<evidence type="ECO:0000256" key="6">
    <source>
        <dbReference type="ARBA" id="ARBA00023239"/>
    </source>
</evidence>
<dbReference type="HAMAP" id="MF_01876">
    <property type="entry name" value="PsiMP_glycosidase"/>
    <property type="match status" value="1"/>
</dbReference>
<dbReference type="InterPro" id="IPR022830">
    <property type="entry name" value="Indigdn_synthA-like"/>
</dbReference>
<evidence type="ECO:0000313" key="9">
    <source>
        <dbReference type="EMBL" id="KAF9535420.1"/>
    </source>
</evidence>
<evidence type="ECO:0000256" key="4">
    <source>
        <dbReference type="ARBA" id="ARBA00022801"/>
    </source>
</evidence>
<keyword evidence="4" id="KW-0378">Hydrolase</keyword>
<evidence type="ECO:0000313" key="10">
    <source>
        <dbReference type="Proteomes" id="UP000807306"/>
    </source>
</evidence>
<dbReference type="SUPFAM" id="SSF53613">
    <property type="entry name" value="Ribokinase-like"/>
    <property type="match status" value="1"/>
</dbReference>
<dbReference type="GO" id="GO:0016301">
    <property type="term" value="F:kinase activity"/>
    <property type="evidence" value="ECO:0007669"/>
    <property type="project" value="UniProtKB-KW"/>
</dbReference>
<keyword evidence="10" id="KW-1185">Reference proteome</keyword>
<keyword evidence="7" id="KW-0326">Glycosidase</keyword>
<evidence type="ECO:0000256" key="2">
    <source>
        <dbReference type="ARBA" id="ARBA00022723"/>
    </source>
</evidence>